<keyword evidence="1" id="KW-1133">Transmembrane helix</keyword>
<reference evidence="2 3" key="1">
    <citation type="journal article" date="2019" name="Int. J. Syst. Evol. Microbiol.">
        <title>The Global Catalogue of Microorganisms (GCM) 10K type strain sequencing project: providing services to taxonomists for standard genome sequencing and annotation.</title>
        <authorList>
            <consortium name="The Broad Institute Genomics Platform"/>
            <consortium name="The Broad Institute Genome Sequencing Center for Infectious Disease"/>
            <person name="Wu L."/>
            <person name="Ma J."/>
        </authorList>
    </citation>
    <scope>NUCLEOTIDE SEQUENCE [LARGE SCALE GENOMIC DNA]</scope>
    <source>
        <strain evidence="2 3">JCM 10671</strain>
    </source>
</reference>
<comment type="caution">
    <text evidence="2">The sequence shown here is derived from an EMBL/GenBank/DDBJ whole genome shotgun (WGS) entry which is preliminary data.</text>
</comment>
<dbReference type="EMBL" id="BAAAHE010000023">
    <property type="protein sequence ID" value="GAA0623559.1"/>
    <property type="molecule type" value="Genomic_DNA"/>
</dbReference>
<keyword evidence="1" id="KW-0472">Membrane</keyword>
<name>A0ABN1GZB9_9ACTN</name>
<proteinExistence type="predicted"/>
<dbReference type="RefSeq" id="WP_344605805.1">
    <property type="nucleotide sequence ID" value="NZ_BAAAHE010000023.1"/>
</dbReference>
<organism evidence="2 3">
    <name type="scientific">Sporichthya brevicatena</name>
    <dbReference type="NCBI Taxonomy" id="171442"/>
    <lineage>
        <taxon>Bacteria</taxon>
        <taxon>Bacillati</taxon>
        <taxon>Actinomycetota</taxon>
        <taxon>Actinomycetes</taxon>
        <taxon>Sporichthyales</taxon>
        <taxon>Sporichthyaceae</taxon>
        <taxon>Sporichthya</taxon>
    </lineage>
</organism>
<keyword evidence="1" id="KW-0812">Transmembrane</keyword>
<accession>A0ABN1GZB9</accession>
<dbReference type="Proteomes" id="UP001500957">
    <property type="component" value="Unassembled WGS sequence"/>
</dbReference>
<keyword evidence="3" id="KW-1185">Reference proteome</keyword>
<gene>
    <name evidence="2" type="ORF">GCM10009547_28290</name>
</gene>
<feature type="transmembrane region" description="Helical" evidence="1">
    <location>
        <begin position="12"/>
        <end position="34"/>
    </location>
</feature>
<sequence length="44" mass="5118">MSRSFENRERRRGVYAFIGAYLAFMLTVIALQVARSHDLGYGFF</sequence>
<protein>
    <submittedName>
        <fullName evidence="2">Uncharacterized protein</fullName>
    </submittedName>
</protein>
<evidence type="ECO:0000256" key="1">
    <source>
        <dbReference type="SAM" id="Phobius"/>
    </source>
</evidence>
<evidence type="ECO:0000313" key="2">
    <source>
        <dbReference type="EMBL" id="GAA0623559.1"/>
    </source>
</evidence>
<evidence type="ECO:0000313" key="3">
    <source>
        <dbReference type="Proteomes" id="UP001500957"/>
    </source>
</evidence>